<dbReference type="InterPro" id="IPR036291">
    <property type="entry name" value="NAD(P)-bd_dom_sf"/>
</dbReference>
<dbReference type="InterPro" id="IPR006037">
    <property type="entry name" value="RCK_C"/>
</dbReference>
<dbReference type="AlphaFoldDB" id="A0A2T0YFQ1"/>
<dbReference type="RefSeq" id="WP_258175010.1">
    <property type="nucleotide sequence ID" value="NZ_PVTY01000014.1"/>
</dbReference>
<name>A0A2T0YFQ1_9MICC</name>
<dbReference type="EMBL" id="PVTY01000014">
    <property type="protein sequence ID" value="PRZ13706.1"/>
    <property type="molecule type" value="Genomic_DNA"/>
</dbReference>
<dbReference type="SUPFAM" id="SSF51735">
    <property type="entry name" value="NAD(P)-binding Rossmann-fold domains"/>
    <property type="match status" value="1"/>
</dbReference>
<keyword evidence="3" id="KW-1185">Reference proteome</keyword>
<gene>
    <name evidence="2" type="ORF">BCL67_11434</name>
</gene>
<organism evidence="2 3">
    <name type="scientific">Nesterenkonia sandarakina</name>
    <dbReference type="NCBI Taxonomy" id="272918"/>
    <lineage>
        <taxon>Bacteria</taxon>
        <taxon>Bacillati</taxon>
        <taxon>Actinomycetota</taxon>
        <taxon>Actinomycetes</taxon>
        <taxon>Micrococcales</taxon>
        <taxon>Micrococcaceae</taxon>
        <taxon>Nesterenkonia</taxon>
    </lineage>
</organism>
<protein>
    <submittedName>
        <fullName evidence="2">Trk system potassium uptake protein TrkA</fullName>
    </submittedName>
</protein>
<dbReference type="Gene3D" id="3.40.50.720">
    <property type="entry name" value="NAD(P)-binding Rossmann-like Domain"/>
    <property type="match status" value="1"/>
</dbReference>
<evidence type="ECO:0000259" key="1">
    <source>
        <dbReference type="PROSITE" id="PS51202"/>
    </source>
</evidence>
<dbReference type="Gene3D" id="3.30.70.1450">
    <property type="entry name" value="Regulator of K+ conductance, C-terminal domain"/>
    <property type="match status" value="1"/>
</dbReference>
<dbReference type="PANTHER" id="PTHR43833:SF7">
    <property type="entry name" value="KTR SYSTEM POTASSIUM UPTAKE PROTEIN C"/>
    <property type="match status" value="1"/>
</dbReference>
<dbReference type="GO" id="GO:0006813">
    <property type="term" value="P:potassium ion transport"/>
    <property type="evidence" value="ECO:0007669"/>
    <property type="project" value="InterPro"/>
</dbReference>
<dbReference type="Proteomes" id="UP000238217">
    <property type="component" value="Unassembled WGS sequence"/>
</dbReference>
<dbReference type="InterPro" id="IPR003148">
    <property type="entry name" value="RCK_N"/>
</dbReference>
<comment type="caution">
    <text evidence="2">The sequence shown here is derived from an EMBL/GenBank/DDBJ whole genome shotgun (WGS) entry which is preliminary data.</text>
</comment>
<proteinExistence type="predicted"/>
<dbReference type="Pfam" id="PF02080">
    <property type="entry name" value="TrkA_C"/>
    <property type="match status" value="1"/>
</dbReference>
<dbReference type="InterPro" id="IPR036721">
    <property type="entry name" value="RCK_C_sf"/>
</dbReference>
<dbReference type="PROSITE" id="PS51202">
    <property type="entry name" value="RCK_C"/>
    <property type="match status" value="1"/>
</dbReference>
<dbReference type="InterPro" id="IPR050721">
    <property type="entry name" value="Trk_Ktr_HKT_K-transport"/>
</dbReference>
<feature type="domain" description="RCK C-terminal" evidence="1">
    <location>
        <begin position="150"/>
        <end position="232"/>
    </location>
</feature>
<accession>A0A2T0YFQ1</accession>
<dbReference type="GO" id="GO:0008324">
    <property type="term" value="F:monoatomic cation transmembrane transporter activity"/>
    <property type="evidence" value="ECO:0007669"/>
    <property type="project" value="InterPro"/>
</dbReference>
<reference evidence="2 3" key="1">
    <citation type="submission" date="2018-03" db="EMBL/GenBank/DDBJ databases">
        <title>Comparative analysis of microorganisms from saline springs in Andes Mountain Range, Colombia.</title>
        <authorList>
            <person name="Rubin E."/>
        </authorList>
    </citation>
    <scope>NUCLEOTIDE SEQUENCE [LARGE SCALE GENOMIC DNA]</scope>
    <source>
        <strain evidence="2 3">CG 35</strain>
    </source>
</reference>
<sequence>MANFKLFGGTDPGDVAGPDSVAVIGLGRFGRALALELMAHGTEVLGVDRDESVVQSLNGRLTHVAAADVTSEEAMRQLAVDEFDHVVVAIASNLEASILATSLMLQFDIPELWAKAVSEPHRAILEQLGVRHIVFPEQDMGRRVAHMVRGSLQDYILIDEDYALAKTTPHQGILGRELGALDVRRRHGVTITAVKHARGGWEPATAQTVLAADDIILVSGPAKKTEGFRRIR</sequence>
<evidence type="ECO:0000313" key="2">
    <source>
        <dbReference type="EMBL" id="PRZ13706.1"/>
    </source>
</evidence>
<dbReference type="PANTHER" id="PTHR43833">
    <property type="entry name" value="POTASSIUM CHANNEL PROTEIN 2-RELATED-RELATED"/>
    <property type="match status" value="1"/>
</dbReference>
<dbReference type="Pfam" id="PF02254">
    <property type="entry name" value="TrkA_N"/>
    <property type="match status" value="1"/>
</dbReference>
<dbReference type="SUPFAM" id="SSF116726">
    <property type="entry name" value="TrkA C-terminal domain-like"/>
    <property type="match status" value="1"/>
</dbReference>
<evidence type="ECO:0000313" key="3">
    <source>
        <dbReference type="Proteomes" id="UP000238217"/>
    </source>
</evidence>